<dbReference type="STRING" id="145388.A0A0D2MW64"/>
<keyword evidence="1" id="KW-0067">ATP-binding</keyword>
<dbReference type="GO" id="GO:0010906">
    <property type="term" value="P:regulation of glucose metabolic process"/>
    <property type="evidence" value="ECO:0007669"/>
    <property type="project" value="TreeGrafter"/>
</dbReference>
<dbReference type="SUPFAM" id="SSF69012">
    <property type="entry name" value="alpha-ketoacid dehydrogenase kinase, N-terminal domain"/>
    <property type="match status" value="1"/>
</dbReference>
<dbReference type="GO" id="GO:0005524">
    <property type="term" value="F:ATP binding"/>
    <property type="evidence" value="ECO:0007669"/>
    <property type="project" value="UniProtKB-UniRule"/>
</dbReference>
<feature type="compositionally biased region" description="Low complexity" evidence="2">
    <location>
        <begin position="224"/>
        <end position="242"/>
    </location>
</feature>
<keyword evidence="1" id="KW-0496">Mitochondrion</keyword>
<dbReference type="GO" id="GO:0004740">
    <property type="term" value="F:pyruvate dehydrogenase (acetyl-transferring) kinase activity"/>
    <property type="evidence" value="ECO:0007669"/>
    <property type="project" value="TreeGrafter"/>
</dbReference>
<dbReference type="PANTHER" id="PTHR11947">
    <property type="entry name" value="PYRUVATE DEHYDROGENASE KINASE"/>
    <property type="match status" value="1"/>
</dbReference>
<dbReference type="GeneID" id="25728570"/>
<dbReference type="EMBL" id="KK100327">
    <property type="protein sequence ID" value="KIZ06815.1"/>
    <property type="molecule type" value="Genomic_DNA"/>
</dbReference>
<gene>
    <name evidence="4" type="ORF">MNEG_1132</name>
</gene>
<keyword evidence="1" id="KW-0808">Transferase</keyword>
<organism evidence="4 5">
    <name type="scientific">Monoraphidium neglectum</name>
    <dbReference type="NCBI Taxonomy" id="145388"/>
    <lineage>
        <taxon>Eukaryota</taxon>
        <taxon>Viridiplantae</taxon>
        <taxon>Chlorophyta</taxon>
        <taxon>core chlorophytes</taxon>
        <taxon>Chlorophyceae</taxon>
        <taxon>CS clade</taxon>
        <taxon>Sphaeropleales</taxon>
        <taxon>Selenastraceae</taxon>
        <taxon>Monoraphidium</taxon>
    </lineage>
</organism>
<comment type="subcellular location">
    <subcellularLocation>
        <location evidence="1">Mitochondrion matrix</location>
    </subcellularLocation>
</comment>
<reference evidence="4 5" key="1">
    <citation type="journal article" date="2013" name="BMC Genomics">
        <title>Reconstruction of the lipid metabolism for the microalga Monoraphidium neglectum from its genome sequence reveals characteristics suitable for biofuel production.</title>
        <authorList>
            <person name="Bogen C."/>
            <person name="Al-Dilaimi A."/>
            <person name="Albersmeier A."/>
            <person name="Wichmann J."/>
            <person name="Grundmann M."/>
            <person name="Rupp O."/>
            <person name="Lauersen K.J."/>
            <person name="Blifernez-Klassen O."/>
            <person name="Kalinowski J."/>
            <person name="Goesmann A."/>
            <person name="Mussgnug J.H."/>
            <person name="Kruse O."/>
        </authorList>
    </citation>
    <scope>NUCLEOTIDE SEQUENCE [LARGE SCALE GENOMIC DNA]</scope>
    <source>
        <strain evidence="4 5">SAG 48.87</strain>
    </source>
</reference>
<dbReference type="SUPFAM" id="SSF55874">
    <property type="entry name" value="ATPase domain of HSP90 chaperone/DNA topoisomerase II/histidine kinase"/>
    <property type="match status" value="1"/>
</dbReference>
<dbReference type="EC" id="2.7.11.-" evidence="1"/>
<evidence type="ECO:0000256" key="1">
    <source>
        <dbReference type="RuleBase" id="RU366032"/>
    </source>
</evidence>
<name>A0A0D2MW64_9CHLO</name>
<evidence type="ECO:0000313" key="5">
    <source>
        <dbReference type="Proteomes" id="UP000054498"/>
    </source>
</evidence>
<comment type="similarity">
    <text evidence="1">Belongs to the PDK/BCKDK protein kinase family.</text>
</comment>
<dbReference type="Gene3D" id="3.30.565.10">
    <property type="entry name" value="Histidine kinase-like ATPase, C-terminal domain"/>
    <property type="match status" value="1"/>
</dbReference>
<dbReference type="PANTHER" id="PTHR11947:SF3">
    <property type="entry name" value="[PYRUVATE DEHYDROGENASE (ACETYL-TRANSFERRING)] KINASE, MITOCHONDRIAL"/>
    <property type="match status" value="1"/>
</dbReference>
<protein>
    <recommendedName>
        <fullName evidence="1">Protein-serine/threonine kinase</fullName>
        <ecNumber evidence="1">2.7.11.-</ecNumber>
    </recommendedName>
</protein>
<dbReference type="InterPro" id="IPR036784">
    <property type="entry name" value="AK/P_DHK_N_sf"/>
</dbReference>
<dbReference type="InterPro" id="IPR036890">
    <property type="entry name" value="HATPase_C_sf"/>
</dbReference>
<dbReference type="Pfam" id="PF02518">
    <property type="entry name" value="HATPase_c"/>
    <property type="match status" value="1"/>
</dbReference>
<keyword evidence="5" id="KW-1185">Reference proteome</keyword>
<proteinExistence type="inferred from homology"/>
<evidence type="ECO:0000313" key="4">
    <source>
        <dbReference type="EMBL" id="KIZ06815.1"/>
    </source>
</evidence>
<feature type="region of interest" description="Disordered" evidence="2">
    <location>
        <begin position="216"/>
        <end position="242"/>
    </location>
</feature>
<keyword evidence="1" id="KW-0547">Nucleotide-binding</keyword>
<evidence type="ECO:0000259" key="3">
    <source>
        <dbReference type="Pfam" id="PF02518"/>
    </source>
</evidence>
<accession>A0A0D2MW64</accession>
<dbReference type="AlphaFoldDB" id="A0A0D2MW64"/>
<feature type="domain" description="Histidine kinase/HSP90-like ATPase" evidence="3">
    <location>
        <begin position="306"/>
        <end position="433"/>
    </location>
</feature>
<dbReference type="InterPro" id="IPR003594">
    <property type="entry name" value="HATPase_dom"/>
</dbReference>
<dbReference type="Proteomes" id="UP000054498">
    <property type="component" value="Unassembled WGS sequence"/>
</dbReference>
<sequence>MQSSDGSWLDLIAAASGGVRGAEISCAIACARRSLSYIPEPDDTPLYSEQLVAPNRVKKIEVLQLDNLVRQHSLPRLVDSAAFLTSQLPARLENHISRLEALLPTCSSEALADLISSSAASKASVLDCSRDWALLQVQDLKGLEHFESHLSGFRERVEGEMARLMGGAQRLAETAGWWGREKDVHTLNAALDLTHWYVLGLRLMLTQHSAALNALSSSKGGGARPPLHAPPHAAAAPHPGAGPLVGGAAPAAGMISRSASPRRLLQELSEDVRAFCVEKNSAAPDIEVVGGEEVELPLVVPYASFLFTEVLKNAAQARALVTRYGAWDVDEADPVKVVISEPEGDDDHVLISITDRGLGVPSDHFSHIFDWFWSSAGKPLIGYGYSRSHGSQMHGLGAGVPVSRVIAHFMGGSAHWETSLTKLHTTVEIRLPKHGFVF</sequence>
<dbReference type="Gene3D" id="1.20.140.20">
    <property type="entry name" value="Alpha-ketoacid/pyruvate dehydrogenase kinase, N-terminal domain"/>
    <property type="match status" value="1"/>
</dbReference>
<keyword evidence="1" id="KW-0418">Kinase</keyword>
<dbReference type="RefSeq" id="XP_013905834.1">
    <property type="nucleotide sequence ID" value="XM_014050380.1"/>
</dbReference>
<dbReference type="GO" id="GO:0005759">
    <property type="term" value="C:mitochondrial matrix"/>
    <property type="evidence" value="ECO:0007669"/>
    <property type="project" value="UniProtKB-SubCell"/>
</dbReference>
<dbReference type="KEGG" id="mng:MNEG_1132"/>
<dbReference type="InterPro" id="IPR039028">
    <property type="entry name" value="BCKD/PDK"/>
</dbReference>
<dbReference type="OrthoDB" id="241648at2759"/>
<evidence type="ECO:0000256" key="2">
    <source>
        <dbReference type="SAM" id="MobiDB-lite"/>
    </source>
</evidence>